<evidence type="ECO:0000256" key="4">
    <source>
        <dbReference type="ARBA" id="ARBA00022777"/>
    </source>
</evidence>
<dbReference type="Proteomes" id="UP000245609">
    <property type="component" value="Unassembled WGS sequence"/>
</dbReference>
<dbReference type="STRING" id="133381.A0A2T9ZE76"/>
<dbReference type="OrthoDB" id="442176at2759"/>
<dbReference type="GO" id="GO:0009123">
    <property type="term" value="P:nucleoside monophosphate metabolic process"/>
    <property type="evidence" value="ECO:0007669"/>
    <property type="project" value="UniProtKB-ARBA"/>
</dbReference>
<dbReference type="PANTHER" id="PTHR23359">
    <property type="entry name" value="NUCLEOTIDE KINASE"/>
    <property type="match status" value="1"/>
</dbReference>
<dbReference type="SUPFAM" id="SSF52540">
    <property type="entry name" value="P-loop containing nucleoside triphosphate hydrolases"/>
    <property type="match status" value="1"/>
</dbReference>
<dbReference type="GO" id="GO:0006221">
    <property type="term" value="P:pyrimidine nucleotide biosynthetic process"/>
    <property type="evidence" value="ECO:0007669"/>
    <property type="project" value="UniProtKB-KW"/>
</dbReference>
<dbReference type="EMBL" id="MBFS01000308">
    <property type="protein sequence ID" value="PVV02876.1"/>
    <property type="molecule type" value="Genomic_DNA"/>
</dbReference>
<name>A0A2T9ZE76_9FUNG</name>
<sequence length="314" mass="35108">MFPLSRTSYSSRFLSRLPRSTKFPVLLSQNQSTRLLAAQFSASRKFVPKNPEDFETPKKKTGPNVFLGIGILGSVLLAAYYYKIYRTEDDKKETNSDQTTASDANEEIMDSERFTKEEIAAFPFNSKKIVFVLGGPGSGKGTNSLKLVEEFGFVHLSAGDLLRAEQNRPGSKVGQAIKGYISAGTIVPYSITIALLRDAIMDHPDATKFLIDGFPRSLDQARAFEKTITDCQAVLFYDCPVSTMFDRIMDRSKTSGRIDDNEETLRNRFKVYLNQSYPVIQDYSTKDKVRAVSCIGSVDDVYNKTKLSISDIVN</sequence>
<reference evidence="11 13" key="1">
    <citation type="journal article" date="2018" name="MBio">
        <title>Comparative Genomics Reveals the Core Gene Toolbox for the Fungus-Insect Symbiosis.</title>
        <authorList>
            <person name="Wang Y."/>
            <person name="Stata M."/>
            <person name="Wang W."/>
            <person name="Stajich J.E."/>
            <person name="White M.M."/>
            <person name="Moncalvo J.M."/>
        </authorList>
    </citation>
    <scope>NUCLEOTIDE SEQUENCE [LARGE SCALE GENOMIC DNA]</scope>
    <source>
        <strain evidence="11 13">SC-DP-2</strain>
    </source>
</reference>
<dbReference type="InterPro" id="IPR000850">
    <property type="entry name" value="Adenylat/UMP-CMP_kin"/>
</dbReference>
<dbReference type="HAMAP" id="MF_00235">
    <property type="entry name" value="Adenylate_kinase_Adk"/>
    <property type="match status" value="1"/>
</dbReference>
<dbReference type="Pfam" id="PF00406">
    <property type="entry name" value="ADK"/>
    <property type="match status" value="1"/>
</dbReference>
<evidence type="ECO:0000256" key="1">
    <source>
        <dbReference type="ARBA" id="ARBA00022490"/>
    </source>
</evidence>
<keyword evidence="7" id="KW-0539">Nucleus</keyword>
<evidence type="ECO:0000313" key="11">
    <source>
        <dbReference type="EMBL" id="PVV02875.1"/>
    </source>
</evidence>
<accession>A0A2T9ZE76</accession>
<comment type="catalytic activity">
    <reaction evidence="8">
        <text>UMP + ATP = UDP + ADP</text>
        <dbReference type="Rhea" id="RHEA:24400"/>
        <dbReference type="ChEBI" id="CHEBI:30616"/>
        <dbReference type="ChEBI" id="CHEBI:57865"/>
        <dbReference type="ChEBI" id="CHEBI:58223"/>
        <dbReference type="ChEBI" id="CHEBI:456216"/>
        <dbReference type="EC" id="2.7.4.14"/>
    </reaction>
</comment>
<evidence type="ECO:0000256" key="6">
    <source>
        <dbReference type="ARBA" id="ARBA00022975"/>
    </source>
</evidence>
<keyword evidence="1" id="KW-0963">Cytoplasm</keyword>
<evidence type="ECO:0000313" key="13">
    <source>
        <dbReference type="Proteomes" id="UP000245609"/>
    </source>
</evidence>
<dbReference type="InterPro" id="IPR027417">
    <property type="entry name" value="P-loop_NTPase"/>
</dbReference>
<dbReference type="PRINTS" id="PR00094">
    <property type="entry name" value="ADENYLTKNASE"/>
</dbReference>
<dbReference type="AlphaFoldDB" id="A0A2T9ZE76"/>
<keyword evidence="6" id="KW-0665">Pyrimidine biosynthesis</keyword>
<comment type="caution">
    <text evidence="11">The sequence shown here is derived from an EMBL/GenBank/DDBJ whole genome shotgun (WGS) entry which is preliminary data.</text>
</comment>
<protein>
    <submittedName>
        <fullName evidence="11">Uncharacterized protein</fullName>
    </submittedName>
</protein>
<evidence type="ECO:0000256" key="5">
    <source>
        <dbReference type="ARBA" id="ARBA00022840"/>
    </source>
</evidence>
<evidence type="ECO:0000256" key="8">
    <source>
        <dbReference type="ARBA" id="ARBA00048116"/>
    </source>
</evidence>
<keyword evidence="13" id="KW-1185">Reference proteome</keyword>
<dbReference type="PROSITE" id="PS00113">
    <property type="entry name" value="ADENYLATE_KINASE"/>
    <property type="match status" value="1"/>
</dbReference>
<evidence type="ECO:0000256" key="2">
    <source>
        <dbReference type="ARBA" id="ARBA00022679"/>
    </source>
</evidence>
<proteinExistence type="inferred from homology"/>
<dbReference type="CDD" id="cd01428">
    <property type="entry name" value="ADK"/>
    <property type="match status" value="1"/>
</dbReference>
<keyword evidence="10" id="KW-0472">Membrane</keyword>
<dbReference type="InterPro" id="IPR033690">
    <property type="entry name" value="Adenylat_kinase_CS"/>
</dbReference>
<dbReference type="GO" id="GO:0016776">
    <property type="term" value="F:phosphotransferase activity, phosphate group as acceptor"/>
    <property type="evidence" value="ECO:0007669"/>
    <property type="project" value="InterPro"/>
</dbReference>
<evidence type="ECO:0000256" key="3">
    <source>
        <dbReference type="ARBA" id="ARBA00022741"/>
    </source>
</evidence>
<keyword evidence="10" id="KW-1133">Transmembrane helix</keyword>
<organism evidence="11 13">
    <name type="scientific">Smittium megazygosporum</name>
    <dbReference type="NCBI Taxonomy" id="133381"/>
    <lineage>
        <taxon>Eukaryota</taxon>
        <taxon>Fungi</taxon>
        <taxon>Fungi incertae sedis</taxon>
        <taxon>Zoopagomycota</taxon>
        <taxon>Kickxellomycotina</taxon>
        <taxon>Harpellomycetes</taxon>
        <taxon>Harpellales</taxon>
        <taxon>Legeriomycetaceae</taxon>
        <taxon>Smittium</taxon>
    </lineage>
</organism>
<evidence type="ECO:0000256" key="10">
    <source>
        <dbReference type="SAM" id="Phobius"/>
    </source>
</evidence>
<dbReference type="NCBIfam" id="TIGR01359">
    <property type="entry name" value="UMP_CMP_kin_fam"/>
    <property type="match status" value="1"/>
</dbReference>
<evidence type="ECO:0000313" key="12">
    <source>
        <dbReference type="EMBL" id="PVV02876.1"/>
    </source>
</evidence>
<feature type="transmembrane region" description="Helical" evidence="10">
    <location>
        <begin position="65"/>
        <end position="82"/>
    </location>
</feature>
<comment type="similarity">
    <text evidence="9">Belongs to the adenylate kinase family.</text>
</comment>
<dbReference type="GO" id="GO:0006207">
    <property type="term" value="P:'de novo' pyrimidine nucleobase biosynthetic process"/>
    <property type="evidence" value="ECO:0007669"/>
    <property type="project" value="InterPro"/>
</dbReference>
<dbReference type="Gene3D" id="3.40.50.300">
    <property type="entry name" value="P-loop containing nucleotide triphosphate hydrolases"/>
    <property type="match status" value="1"/>
</dbReference>
<dbReference type="GO" id="GO:0019205">
    <property type="term" value="F:nucleobase-containing compound kinase activity"/>
    <property type="evidence" value="ECO:0007669"/>
    <property type="project" value="InterPro"/>
</dbReference>
<dbReference type="GO" id="GO:0005524">
    <property type="term" value="F:ATP binding"/>
    <property type="evidence" value="ECO:0007669"/>
    <property type="project" value="UniProtKB-KW"/>
</dbReference>
<gene>
    <name evidence="12" type="ORF">BB560_002658</name>
    <name evidence="11" type="ORF">BB560_002659</name>
</gene>
<dbReference type="InterPro" id="IPR006266">
    <property type="entry name" value="UMP_CMP_kinase"/>
</dbReference>
<evidence type="ECO:0000256" key="7">
    <source>
        <dbReference type="ARBA" id="ARBA00023242"/>
    </source>
</evidence>
<keyword evidence="5" id="KW-0067">ATP-binding</keyword>
<keyword evidence="3" id="KW-0547">Nucleotide-binding</keyword>
<keyword evidence="10" id="KW-0812">Transmembrane</keyword>
<keyword evidence="2 9" id="KW-0808">Transferase</keyword>
<evidence type="ECO:0000256" key="9">
    <source>
        <dbReference type="RuleBase" id="RU003330"/>
    </source>
</evidence>
<keyword evidence="4 9" id="KW-0418">Kinase</keyword>
<dbReference type="EMBL" id="MBFS01000308">
    <property type="protein sequence ID" value="PVV02875.1"/>
    <property type="molecule type" value="Genomic_DNA"/>
</dbReference>